<keyword evidence="1" id="KW-1133">Transmembrane helix</keyword>
<dbReference type="RefSeq" id="WP_008214639.1">
    <property type="nucleotide sequence ID" value="NZ_AZFZ01000053.1"/>
</dbReference>
<keyword evidence="1" id="KW-0812">Transmembrane</keyword>
<dbReference type="GO" id="GO:0022857">
    <property type="term" value="F:transmembrane transporter activity"/>
    <property type="evidence" value="ECO:0007669"/>
    <property type="project" value="InterPro"/>
</dbReference>
<comment type="caution">
    <text evidence="2">The sequence shown here is derived from an EMBL/GenBank/DDBJ whole genome shotgun (WGS) entry which is preliminary data.</text>
</comment>
<reference evidence="2 3" key="1">
    <citation type="journal article" date="2015" name="Genome Announc.">
        <title>Expanding the biotechnology potential of lactobacilli through comparative genomics of 213 strains and associated genera.</title>
        <authorList>
            <person name="Sun Z."/>
            <person name="Harris H.M."/>
            <person name="McCann A."/>
            <person name="Guo C."/>
            <person name="Argimon S."/>
            <person name="Zhang W."/>
            <person name="Yang X."/>
            <person name="Jeffery I.B."/>
            <person name="Cooney J.C."/>
            <person name="Kagawa T.F."/>
            <person name="Liu W."/>
            <person name="Song Y."/>
            <person name="Salvetti E."/>
            <person name="Wrobel A."/>
            <person name="Rasinkangas P."/>
            <person name="Parkhill J."/>
            <person name="Rea M.C."/>
            <person name="O'Sullivan O."/>
            <person name="Ritari J."/>
            <person name="Douillard F.P."/>
            <person name="Paul Ross R."/>
            <person name="Yang R."/>
            <person name="Briner A.E."/>
            <person name="Felis G.E."/>
            <person name="de Vos W.M."/>
            <person name="Barrangou R."/>
            <person name="Klaenhammer T.R."/>
            <person name="Caufield P.W."/>
            <person name="Cui Y."/>
            <person name="Zhang H."/>
            <person name="O'Toole P.W."/>
        </authorList>
    </citation>
    <scope>NUCLEOTIDE SEQUENCE [LARGE SCALE GENOMIC DNA]</scope>
    <source>
        <strain evidence="2 3">DSM 18390</strain>
    </source>
</reference>
<proteinExistence type="predicted"/>
<keyword evidence="1" id="KW-0472">Membrane</keyword>
<evidence type="ECO:0000313" key="3">
    <source>
        <dbReference type="Proteomes" id="UP000051010"/>
    </source>
</evidence>
<dbReference type="Gene3D" id="1.10.1760.20">
    <property type="match status" value="1"/>
</dbReference>
<gene>
    <name evidence="2" type="ORF">FD47_GL002250</name>
</gene>
<feature type="transmembrane region" description="Helical" evidence="1">
    <location>
        <begin position="147"/>
        <end position="165"/>
    </location>
</feature>
<feature type="transmembrane region" description="Helical" evidence="1">
    <location>
        <begin position="112"/>
        <end position="135"/>
    </location>
</feature>
<evidence type="ECO:0000313" key="2">
    <source>
        <dbReference type="EMBL" id="KRM41775.1"/>
    </source>
</evidence>
<evidence type="ECO:0000256" key="1">
    <source>
        <dbReference type="SAM" id="Phobius"/>
    </source>
</evidence>
<evidence type="ECO:0008006" key="4">
    <source>
        <dbReference type="Google" id="ProtNLM"/>
    </source>
</evidence>
<dbReference type="InterPro" id="IPR024529">
    <property type="entry name" value="ECF_trnsprt_substrate-spec"/>
</dbReference>
<feature type="transmembrane region" description="Helical" evidence="1">
    <location>
        <begin position="12"/>
        <end position="32"/>
    </location>
</feature>
<feature type="transmembrane region" description="Helical" evidence="1">
    <location>
        <begin position="44"/>
        <end position="69"/>
    </location>
</feature>
<accession>A0A0R1YI25</accession>
<dbReference type="Proteomes" id="UP000051010">
    <property type="component" value="Unassembled WGS sequence"/>
</dbReference>
<feature type="transmembrane region" description="Helical" evidence="1">
    <location>
        <begin position="81"/>
        <end position="100"/>
    </location>
</feature>
<dbReference type="InterPro" id="IPR030949">
    <property type="entry name" value="ECF_S_folate_fam"/>
</dbReference>
<dbReference type="AlphaFoldDB" id="A0A0R1YI25"/>
<dbReference type="EMBL" id="AZFZ01000053">
    <property type="protein sequence ID" value="KRM41775.1"/>
    <property type="molecule type" value="Genomic_DNA"/>
</dbReference>
<dbReference type="NCBIfam" id="TIGR04518">
    <property type="entry name" value="ECF_S_folT_fam"/>
    <property type="match status" value="1"/>
</dbReference>
<sequence length="181" mass="20229">MKSVSLGSLGFFKLRTIDIAVLGILMALELIINRFMVTTQFIQISFGFVIVAIASYLYGPVWSSIIAAITDILGTLISGSVYFPGFTLSAILGAFIYGLFFFNHKVTGQRIFLAQLIITLFVDVILNTLWLTVMYKTPFFGILPARILKEVIVTPIQMLIIYLAFRLDAKQFASIKNRLSL</sequence>
<dbReference type="PATRIC" id="fig|1423786.4.peg.2364"/>
<protein>
    <recommendedName>
        <fullName evidence="4">Folate transporter FolT</fullName>
    </recommendedName>
</protein>
<organism evidence="2 3">
    <name type="scientific">Lentilactobacillus parafarraginis DSM 18390 = JCM 14109</name>
    <dbReference type="NCBI Taxonomy" id="1423786"/>
    <lineage>
        <taxon>Bacteria</taxon>
        <taxon>Bacillati</taxon>
        <taxon>Bacillota</taxon>
        <taxon>Bacilli</taxon>
        <taxon>Lactobacillales</taxon>
        <taxon>Lactobacillaceae</taxon>
        <taxon>Lentilactobacillus</taxon>
    </lineage>
</organism>
<dbReference type="Pfam" id="PF12822">
    <property type="entry name" value="ECF_trnsprt"/>
    <property type="match status" value="1"/>
</dbReference>
<name>A0A0R1YI25_9LACO</name>